<feature type="compositionally biased region" description="Acidic residues" evidence="2">
    <location>
        <begin position="202"/>
        <end position="212"/>
    </location>
</feature>
<accession>B8C6T2</accession>
<evidence type="ECO:0000313" key="4">
    <source>
        <dbReference type="Proteomes" id="UP000001449"/>
    </source>
</evidence>
<dbReference type="HOGENOM" id="CLU_1258381_0_0_1"/>
<feature type="region of interest" description="Disordered" evidence="2">
    <location>
        <begin position="199"/>
        <end position="220"/>
    </location>
</feature>
<protein>
    <recommendedName>
        <fullName evidence="5">Sulfotransferase domain-containing protein</fullName>
    </recommendedName>
</protein>
<evidence type="ECO:0000256" key="2">
    <source>
        <dbReference type="SAM" id="MobiDB-lite"/>
    </source>
</evidence>
<dbReference type="KEGG" id="tps:THAPSDRAFT_7536"/>
<feature type="coiled-coil region" evidence="1">
    <location>
        <begin position="123"/>
        <end position="150"/>
    </location>
</feature>
<evidence type="ECO:0000313" key="3">
    <source>
        <dbReference type="EMBL" id="EED90860.1"/>
    </source>
</evidence>
<dbReference type="GeneID" id="7450152"/>
<reference evidence="3 4" key="1">
    <citation type="journal article" date="2004" name="Science">
        <title>The genome of the diatom Thalassiosira pseudonana: ecology, evolution, and metabolism.</title>
        <authorList>
            <person name="Armbrust E.V."/>
            <person name="Berges J.A."/>
            <person name="Bowler C."/>
            <person name="Green B.R."/>
            <person name="Martinez D."/>
            <person name="Putnam N.H."/>
            <person name="Zhou S."/>
            <person name="Allen A.E."/>
            <person name="Apt K.E."/>
            <person name="Bechner M."/>
            <person name="Brzezinski M.A."/>
            <person name="Chaal B.K."/>
            <person name="Chiovitti A."/>
            <person name="Davis A.K."/>
            <person name="Demarest M.S."/>
            <person name="Detter J.C."/>
            <person name="Glavina T."/>
            <person name="Goodstein D."/>
            <person name="Hadi M.Z."/>
            <person name="Hellsten U."/>
            <person name="Hildebrand M."/>
            <person name="Jenkins B.D."/>
            <person name="Jurka J."/>
            <person name="Kapitonov V.V."/>
            <person name="Kroger N."/>
            <person name="Lau W.W."/>
            <person name="Lane T.W."/>
            <person name="Larimer F.W."/>
            <person name="Lippmeier J.C."/>
            <person name="Lucas S."/>
            <person name="Medina M."/>
            <person name="Montsant A."/>
            <person name="Obornik M."/>
            <person name="Parker M.S."/>
            <person name="Palenik B."/>
            <person name="Pazour G.J."/>
            <person name="Richardson P.M."/>
            <person name="Rynearson T.A."/>
            <person name="Saito M.A."/>
            <person name="Schwartz D.C."/>
            <person name="Thamatrakoln K."/>
            <person name="Valentin K."/>
            <person name="Vardi A."/>
            <person name="Wilkerson F.P."/>
            <person name="Rokhsar D.S."/>
        </authorList>
    </citation>
    <scope>NUCLEOTIDE SEQUENCE [LARGE SCALE GENOMIC DNA]</scope>
    <source>
        <strain evidence="3 4">CCMP1335</strain>
    </source>
</reference>
<dbReference type="PaxDb" id="35128-Thaps7536"/>
<keyword evidence="1" id="KW-0175">Coiled coil</keyword>
<evidence type="ECO:0008006" key="5">
    <source>
        <dbReference type="Google" id="ProtNLM"/>
    </source>
</evidence>
<dbReference type="AlphaFoldDB" id="B8C6T2"/>
<organism evidence="3 4">
    <name type="scientific">Thalassiosira pseudonana</name>
    <name type="common">Marine diatom</name>
    <name type="synonym">Cyclotella nana</name>
    <dbReference type="NCBI Taxonomy" id="35128"/>
    <lineage>
        <taxon>Eukaryota</taxon>
        <taxon>Sar</taxon>
        <taxon>Stramenopiles</taxon>
        <taxon>Ochrophyta</taxon>
        <taxon>Bacillariophyta</taxon>
        <taxon>Coscinodiscophyceae</taxon>
        <taxon>Thalassiosirophycidae</taxon>
        <taxon>Thalassiosirales</taxon>
        <taxon>Thalassiosiraceae</taxon>
        <taxon>Thalassiosira</taxon>
    </lineage>
</organism>
<evidence type="ECO:0000256" key="1">
    <source>
        <dbReference type="SAM" id="Coils"/>
    </source>
</evidence>
<dbReference type="RefSeq" id="XP_002292009.1">
    <property type="nucleotide sequence ID" value="XM_002291973.1"/>
</dbReference>
<gene>
    <name evidence="3" type="ORF">THAPSDRAFT_7536</name>
</gene>
<keyword evidence="4" id="KW-1185">Reference proteome</keyword>
<reference evidence="3 4" key="2">
    <citation type="journal article" date="2008" name="Nature">
        <title>The Phaeodactylum genome reveals the evolutionary history of diatom genomes.</title>
        <authorList>
            <person name="Bowler C."/>
            <person name="Allen A.E."/>
            <person name="Badger J.H."/>
            <person name="Grimwood J."/>
            <person name="Jabbari K."/>
            <person name="Kuo A."/>
            <person name="Maheswari U."/>
            <person name="Martens C."/>
            <person name="Maumus F."/>
            <person name="Otillar R.P."/>
            <person name="Rayko E."/>
            <person name="Salamov A."/>
            <person name="Vandepoele K."/>
            <person name="Beszteri B."/>
            <person name="Gruber A."/>
            <person name="Heijde M."/>
            <person name="Katinka M."/>
            <person name="Mock T."/>
            <person name="Valentin K."/>
            <person name="Verret F."/>
            <person name="Berges J.A."/>
            <person name="Brownlee C."/>
            <person name="Cadoret J.P."/>
            <person name="Chiovitti A."/>
            <person name="Choi C.J."/>
            <person name="Coesel S."/>
            <person name="De Martino A."/>
            <person name="Detter J.C."/>
            <person name="Durkin C."/>
            <person name="Falciatore A."/>
            <person name="Fournet J."/>
            <person name="Haruta M."/>
            <person name="Huysman M.J."/>
            <person name="Jenkins B.D."/>
            <person name="Jiroutova K."/>
            <person name="Jorgensen R.E."/>
            <person name="Joubert Y."/>
            <person name="Kaplan A."/>
            <person name="Kroger N."/>
            <person name="Kroth P.G."/>
            <person name="La Roche J."/>
            <person name="Lindquist E."/>
            <person name="Lommer M."/>
            <person name="Martin-Jezequel V."/>
            <person name="Lopez P.J."/>
            <person name="Lucas S."/>
            <person name="Mangogna M."/>
            <person name="McGinnis K."/>
            <person name="Medlin L.K."/>
            <person name="Montsant A."/>
            <person name="Oudot-Le Secq M.P."/>
            <person name="Napoli C."/>
            <person name="Obornik M."/>
            <person name="Parker M.S."/>
            <person name="Petit J.L."/>
            <person name="Porcel B.M."/>
            <person name="Poulsen N."/>
            <person name="Robison M."/>
            <person name="Rychlewski L."/>
            <person name="Rynearson T.A."/>
            <person name="Schmutz J."/>
            <person name="Shapiro H."/>
            <person name="Siaut M."/>
            <person name="Stanley M."/>
            <person name="Sussman M.R."/>
            <person name="Taylor A.R."/>
            <person name="Vardi A."/>
            <person name="von Dassow P."/>
            <person name="Vyverman W."/>
            <person name="Willis A."/>
            <person name="Wyrwicz L.S."/>
            <person name="Rokhsar D.S."/>
            <person name="Weissenbach J."/>
            <person name="Armbrust E.V."/>
            <person name="Green B.R."/>
            <person name="Van de Peer Y."/>
            <person name="Grigoriev I.V."/>
        </authorList>
    </citation>
    <scope>NUCLEOTIDE SEQUENCE [LARGE SCALE GENOMIC DNA]</scope>
    <source>
        <strain evidence="3 4">CCMP1335</strain>
    </source>
</reference>
<dbReference type="Proteomes" id="UP000001449">
    <property type="component" value="Chromosome 8"/>
</dbReference>
<dbReference type="InParanoid" id="B8C6T2"/>
<name>B8C6T2_THAPS</name>
<dbReference type="EMBL" id="CM000644">
    <property type="protein sequence ID" value="EED90860.1"/>
    <property type="molecule type" value="Genomic_DNA"/>
</dbReference>
<proteinExistence type="predicted"/>
<sequence length="220" mass="25573">MEEFVKYGLKKPKSDTCKARAYNALWGTKHYPCHFYFNYQFHLEGLPQNAKILVIRNEHLINDWNGVEEFIGGKKDIIPPNQTLAVMNKSQKDESDKYLSDESKQIVCRELCNEIVNYKKILKRALNLNKDDLRETLEELRQQCPEYADVKEGECPFPMPDIAEKLVNSRGYEFVVMEGSYSHNAKTLETEMHVEKKIEDTSVGEDEGDDDGYQLPPYNH</sequence>